<evidence type="ECO:0000313" key="1">
    <source>
        <dbReference type="EMBL" id="JAH66224.1"/>
    </source>
</evidence>
<dbReference type="AlphaFoldDB" id="A0A0E9UK73"/>
<reference evidence="1" key="2">
    <citation type="journal article" date="2015" name="Fish Shellfish Immunol.">
        <title>Early steps in the European eel (Anguilla anguilla)-Vibrio vulnificus interaction in the gills: Role of the RtxA13 toxin.</title>
        <authorList>
            <person name="Callol A."/>
            <person name="Pajuelo D."/>
            <person name="Ebbesson L."/>
            <person name="Teles M."/>
            <person name="MacKenzie S."/>
            <person name="Amaro C."/>
        </authorList>
    </citation>
    <scope>NUCLEOTIDE SEQUENCE</scope>
</reference>
<accession>A0A0E9UK73</accession>
<organism evidence="1">
    <name type="scientific">Anguilla anguilla</name>
    <name type="common">European freshwater eel</name>
    <name type="synonym">Muraena anguilla</name>
    <dbReference type="NCBI Taxonomy" id="7936"/>
    <lineage>
        <taxon>Eukaryota</taxon>
        <taxon>Metazoa</taxon>
        <taxon>Chordata</taxon>
        <taxon>Craniata</taxon>
        <taxon>Vertebrata</taxon>
        <taxon>Euteleostomi</taxon>
        <taxon>Actinopterygii</taxon>
        <taxon>Neopterygii</taxon>
        <taxon>Teleostei</taxon>
        <taxon>Anguilliformes</taxon>
        <taxon>Anguillidae</taxon>
        <taxon>Anguilla</taxon>
    </lineage>
</organism>
<proteinExistence type="predicted"/>
<sequence length="18" mass="2040">MSRVTKMYMLIKGAEPLA</sequence>
<name>A0A0E9UK73_ANGAN</name>
<protein>
    <submittedName>
        <fullName evidence="1">Uncharacterized protein</fullName>
    </submittedName>
</protein>
<reference evidence="1" key="1">
    <citation type="submission" date="2014-11" db="EMBL/GenBank/DDBJ databases">
        <authorList>
            <person name="Amaro Gonzalez C."/>
        </authorList>
    </citation>
    <scope>NUCLEOTIDE SEQUENCE</scope>
</reference>
<dbReference type="EMBL" id="GBXM01042353">
    <property type="protein sequence ID" value="JAH66224.1"/>
    <property type="molecule type" value="Transcribed_RNA"/>
</dbReference>